<dbReference type="AlphaFoldDB" id="A0A2H0BHB0"/>
<evidence type="ECO:0000259" key="5">
    <source>
        <dbReference type="Pfam" id="PF03717"/>
    </source>
</evidence>
<sequence>MDWRLRLIKSSIIFGFFIVALRLGQIMILDHAHYKALAYDQHVVEQELIARRGEIYTHDNYPLVINADTYLLFAVPKEMEDKGKSVDILYKHIDEMLKAEPVDKEIHERLYVKPKEDEKVSVDVSLPITIHKFRYTLPLEQSDWPDTLKEVIKEELSQALKDDSNQYVQMIVGLDRNQKQSIEKDNSLGLHFQANKKRSYPEGTFAAHVLGFVGKNVTGRDTGYFGLEGFYDGDLSGRSGYVVTETDVNGRPIPYGEQFQKSPSHGRDLILTIERELQYLLEKRLEEGVKKYDAKNGTAILLEPNTGRILAMANYPTYLPEYWSDELKGESDVGKVEVFRNLSIGGNYEPGSVIKPITLSMALNEGLVTPSITFDDVGPVVYSGFSVRTWNNRYLGTITMTEILQHSNNTGAAWVGHRVGFETFAKYIDAFNFGSPTGIDLQGEEWGIVRDQSMWRDIDLANMSFGQGISVTPLQMVSAFSSLINGGNLYKPHIVDTLIDYDNKGNKTEIVVKPEIISEPISQETSEMLRLMLRKVVTDGEFKWFVKNAGMEDYSIGGKTGTAQIPVNGAYDPHKTNTTFVGFAPIDDPQFVLIMKLSEPTTSSFSADTVVPLWFQFAQDLMVYFQIEPA</sequence>
<comment type="subcellular location">
    <subcellularLocation>
        <location evidence="1">Membrane</location>
    </subcellularLocation>
</comment>
<dbReference type="EMBL" id="PCSU01000056">
    <property type="protein sequence ID" value="PIP56398.1"/>
    <property type="molecule type" value="Genomic_DNA"/>
</dbReference>
<comment type="caution">
    <text evidence="6">The sequence shown here is derived from an EMBL/GenBank/DDBJ whole genome shotgun (WGS) entry which is preliminary data.</text>
</comment>
<protein>
    <recommendedName>
        <fullName evidence="8">Penicillin-binding protein 2</fullName>
    </recommendedName>
</protein>
<feature type="transmembrane region" description="Helical" evidence="3">
    <location>
        <begin position="12"/>
        <end position="29"/>
    </location>
</feature>
<evidence type="ECO:0000313" key="6">
    <source>
        <dbReference type="EMBL" id="PIP56398.1"/>
    </source>
</evidence>
<dbReference type="Gene3D" id="3.90.1310.10">
    <property type="entry name" value="Penicillin-binding protein 2a (Domain 2)"/>
    <property type="match status" value="1"/>
</dbReference>
<dbReference type="InterPro" id="IPR012338">
    <property type="entry name" value="Beta-lactam/transpept-like"/>
</dbReference>
<dbReference type="GO" id="GO:0071555">
    <property type="term" value="P:cell wall organization"/>
    <property type="evidence" value="ECO:0007669"/>
    <property type="project" value="TreeGrafter"/>
</dbReference>
<evidence type="ECO:0000256" key="3">
    <source>
        <dbReference type="SAM" id="Phobius"/>
    </source>
</evidence>
<dbReference type="PANTHER" id="PTHR30627:SF1">
    <property type="entry name" value="PEPTIDOGLYCAN D,D-TRANSPEPTIDASE FTSI"/>
    <property type="match status" value="1"/>
</dbReference>
<evidence type="ECO:0008006" key="8">
    <source>
        <dbReference type="Google" id="ProtNLM"/>
    </source>
</evidence>
<dbReference type="Proteomes" id="UP000228495">
    <property type="component" value="Unassembled WGS sequence"/>
</dbReference>
<proteinExistence type="predicted"/>
<dbReference type="InterPro" id="IPR005311">
    <property type="entry name" value="PBP_dimer"/>
</dbReference>
<dbReference type="Gene3D" id="3.30.450.330">
    <property type="match status" value="1"/>
</dbReference>
<accession>A0A2H0BHB0</accession>
<evidence type="ECO:0000256" key="1">
    <source>
        <dbReference type="ARBA" id="ARBA00004370"/>
    </source>
</evidence>
<evidence type="ECO:0000313" key="7">
    <source>
        <dbReference type="Proteomes" id="UP000228495"/>
    </source>
</evidence>
<feature type="domain" description="Penicillin-binding protein transpeptidase" evidence="4">
    <location>
        <begin position="297"/>
        <end position="605"/>
    </location>
</feature>
<feature type="domain" description="Penicillin-binding protein dimerisation" evidence="5">
    <location>
        <begin position="50"/>
        <end position="253"/>
    </location>
</feature>
<dbReference type="SUPFAM" id="SSF56519">
    <property type="entry name" value="Penicillin binding protein dimerisation domain"/>
    <property type="match status" value="1"/>
</dbReference>
<dbReference type="InterPro" id="IPR036138">
    <property type="entry name" value="PBP_dimer_sf"/>
</dbReference>
<keyword evidence="3" id="KW-0812">Transmembrane</keyword>
<dbReference type="Pfam" id="PF00905">
    <property type="entry name" value="Transpeptidase"/>
    <property type="match status" value="1"/>
</dbReference>
<gene>
    <name evidence="6" type="ORF">COX05_03265</name>
</gene>
<dbReference type="PANTHER" id="PTHR30627">
    <property type="entry name" value="PEPTIDOGLYCAN D,D-TRANSPEPTIDASE"/>
    <property type="match status" value="1"/>
</dbReference>
<keyword evidence="3" id="KW-1133">Transmembrane helix</keyword>
<dbReference type="GO" id="GO:0005886">
    <property type="term" value="C:plasma membrane"/>
    <property type="evidence" value="ECO:0007669"/>
    <property type="project" value="TreeGrafter"/>
</dbReference>
<evidence type="ECO:0000259" key="4">
    <source>
        <dbReference type="Pfam" id="PF00905"/>
    </source>
</evidence>
<reference evidence="6 7" key="1">
    <citation type="submission" date="2017-09" db="EMBL/GenBank/DDBJ databases">
        <title>Depth-based differentiation of microbial function through sediment-hosted aquifers and enrichment of novel symbionts in the deep terrestrial subsurface.</title>
        <authorList>
            <person name="Probst A.J."/>
            <person name="Ladd B."/>
            <person name="Jarett J.K."/>
            <person name="Geller-Mcgrath D.E."/>
            <person name="Sieber C.M."/>
            <person name="Emerson J.B."/>
            <person name="Anantharaman K."/>
            <person name="Thomas B.C."/>
            <person name="Malmstrom R."/>
            <person name="Stieglmeier M."/>
            <person name="Klingl A."/>
            <person name="Woyke T."/>
            <person name="Ryan C.M."/>
            <person name="Banfield J.F."/>
        </authorList>
    </citation>
    <scope>NUCLEOTIDE SEQUENCE [LARGE SCALE GENOMIC DNA]</scope>
    <source>
        <strain evidence="6">CG22_combo_CG10-13_8_21_14_all_39_12</strain>
    </source>
</reference>
<organism evidence="6 7">
    <name type="scientific">candidate division WWE3 bacterium CG22_combo_CG10-13_8_21_14_all_39_12</name>
    <dbReference type="NCBI Taxonomy" id="1975094"/>
    <lineage>
        <taxon>Bacteria</taxon>
        <taxon>Katanobacteria</taxon>
    </lineage>
</organism>
<dbReference type="SUPFAM" id="SSF56601">
    <property type="entry name" value="beta-lactamase/transpeptidase-like"/>
    <property type="match status" value="1"/>
</dbReference>
<dbReference type="GO" id="GO:0008658">
    <property type="term" value="F:penicillin binding"/>
    <property type="evidence" value="ECO:0007669"/>
    <property type="project" value="InterPro"/>
</dbReference>
<name>A0A2H0BHB0_UNCKA</name>
<dbReference type="InterPro" id="IPR050515">
    <property type="entry name" value="Beta-lactam/transpept"/>
</dbReference>
<dbReference type="InterPro" id="IPR001460">
    <property type="entry name" value="PCN-bd_Tpept"/>
</dbReference>
<evidence type="ECO:0000256" key="2">
    <source>
        <dbReference type="ARBA" id="ARBA00023136"/>
    </source>
</evidence>
<dbReference type="Gene3D" id="3.40.710.10">
    <property type="entry name" value="DD-peptidase/beta-lactamase superfamily"/>
    <property type="match status" value="1"/>
</dbReference>
<keyword evidence="2 3" id="KW-0472">Membrane</keyword>
<dbReference type="Pfam" id="PF03717">
    <property type="entry name" value="PBP_dimer"/>
    <property type="match status" value="1"/>
</dbReference>